<dbReference type="AlphaFoldDB" id="A0A1Y2B991"/>
<dbReference type="Pfam" id="PF00003">
    <property type="entry name" value="7tm_3"/>
    <property type="match status" value="1"/>
</dbReference>
<sequence>MRYILINIFVNFFYSIILICIKVNAEHNTIKILMEMPDISKAQYSAQQLSQINYYFSTMNSNSTELKEINIEFSYYDDKKNTNTDYPKYLKYLDYVIEQLESSNPTYDMMILDDRFLFSDISIIENSLIEYFLKSRKFHKKFRDLTDYIKPEDIKHHDEKILNDAYFENHLYGLPYELDFDVLYYSINDTGIISTPSMGNITWDDLLLTESSINASLLPLSVALGNDDEFLNFFIEYFNNYYNVLEETRMSDPDYFNIFYNKTSETVYRSFQKFLDKCSKSNIDQALKTTMEDTFNSFLKKERTFFKGKASYYSFQDDNITFELPPMNYSVINEKYLVLNKKSSIKPEILVKTALQLTSKEMQLFRAEQLGMIPTVDFFKDESDLASYCITHPKVCKIARNIKQIRIKDIFKVNAYSAQFMEIRLSLPMIIDKFLRENDIEYLKRGFRNIIEVKMINYKNTHNPSTIILYIFMVICALGSIIIMIKVFKYRNHPYLKLISPHFSIIIIFGFMLSIFTPLSNIQNNSVQKCKFIYIYENLCDNLILFPMLVVTFRIYCIYTNQSKVNFGKKLSNHRLSIFVFISLLMIVISCTFIVFTKEFFISTSGNIRSHRYPVCNHEGSTLHIILEIIYESSIFISIIVMVKKSGKASKKYDEIKFIYAILLILFVDYLLSTFFIYIESTTLFMILCNVYVLSCVICIYLLVGSRLLYIAKHPQQDLSESDGPYQNYFNIINIADFIPVIGEEEKKSSNSSIKKKLKYSNKNSSSDLNLNNDDLNDPIANDPNNIFFNQGLALLNKQNKEEEHIKYNIKLK</sequence>
<dbReference type="PANTHER" id="PTHR24060">
    <property type="entry name" value="METABOTROPIC GLUTAMATE RECEPTOR"/>
    <property type="match status" value="1"/>
</dbReference>
<keyword evidence="2 6" id="KW-0812">Transmembrane</keyword>
<dbReference type="SUPFAM" id="SSF53850">
    <property type="entry name" value="Periplasmic binding protein-like II"/>
    <property type="match status" value="1"/>
</dbReference>
<dbReference type="InterPro" id="IPR050726">
    <property type="entry name" value="mGluR"/>
</dbReference>
<dbReference type="PROSITE" id="PS50259">
    <property type="entry name" value="G_PROTEIN_RECEP_F3_4"/>
    <property type="match status" value="1"/>
</dbReference>
<proteinExistence type="predicted"/>
<name>A0A1Y2B991_9FUNG</name>
<keyword evidence="3 6" id="KW-1133">Transmembrane helix</keyword>
<feature type="domain" description="G-protein coupled receptors family 3 profile" evidence="7">
    <location>
        <begin position="465"/>
        <end position="727"/>
    </location>
</feature>
<feature type="transmembrane region" description="Helical" evidence="6">
    <location>
        <begin position="535"/>
        <end position="557"/>
    </location>
</feature>
<evidence type="ECO:0000256" key="4">
    <source>
        <dbReference type="ARBA" id="ARBA00023136"/>
    </source>
</evidence>
<feature type="transmembrane region" description="Helical" evidence="6">
    <location>
        <begin position="5"/>
        <end position="25"/>
    </location>
</feature>
<protein>
    <recommendedName>
        <fullName evidence="7">G-protein coupled receptors family 3 profile domain-containing protein</fullName>
    </recommendedName>
</protein>
<feature type="transmembrane region" description="Helical" evidence="6">
    <location>
        <begin position="622"/>
        <end position="643"/>
    </location>
</feature>
<keyword evidence="5" id="KW-0325">Glycoprotein</keyword>
<comment type="caution">
    <text evidence="8">The sequence shown here is derived from an EMBL/GenBank/DDBJ whole genome shotgun (WGS) entry which is preliminary data.</text>
</comment>
<evidence type="ECO:0000259" key="7">
    <source>
        <dbReference type="PROSITE" id="PS50259"/>
    </source>
</evidence>
<feature type="transmembrane region" description="Helical" evidence="6">
    <location>
        <begin position="467"/>
        <end position="488"/>
    </location>
</feature>
<accession>A0A1Y2B991</accession>
<reference evidence="8 9" key="1">
    <citation type="submission" date="2016-08" db="EMBL/GenBank/DDBJ databases">
        <title>A Parts List for Fungal Cellulosomes Revealed by Comparative Genomics.</title>
        <authorList>
            <consortium name="DOE Joint Genome Institute"/>
            <person name="Haitjema C.H."/>
            <person name="Gilmore S.P."/>
            <person name="Henske J.K."/>
            <person name="Solomon K.V."/>
            <person name="De Groot R."/>
            <person name="Kuo A."/>
            <person name="Mondo S.J."/>
            <person name="Salamov A.A."/>
            <person name="Labutti K."/>
            <person name="Zhao Z."/>
            <person name="Chiniquy J."/>
            <person name="Barry K."/>
            <person name="Brewer H.M."/>
            <person name="Purvine S.O."/>
            <person name="Wright A.T."/>
            <person name="Boxma B."/>
            <person name="Van Alen T."/>
            <person name="Hackstein J.H."/>
            <person name="Baker S.E."/>
            <person name="Grigoriev I.V."/>
            <person name="O'Malley M.A."/>
        </authorList>
    </citation>
    <scope>NUCLEOTIDE SEQUENCE [LARGE SCALE GENOMIC DNA]</scope>
    <source>
        <strain evidence="8 9">G1</strain>
    </source>
</reference>
<dbReference type="InterPro" id="IPR017978">
    <property type="entry name" value="GPCR_3_C"/>
</dbReference>
<feature type="transmembrane region" description="Helical" evidence="6">
    <location>
        <begin position="685"/>
        <end position="704"/>
    </location>
</feature>
<evidence type="ECO:0000256" key="3">
    <source>
        <dbReference type="ARBA" id="ARBA00022989"/>
    </source>
</evidence>
<feature type="transmembrane region" description="Helical" evidence="6">
    <location>
        <begin position="495"/>
        <end position="515"/>
    </location>
</feature>
<dbReference type="GO" id="GO:0004930">
    <property type="term" value="F:G protein-coupled receptor activity"/>
    <property type="evidence" value="ECO:0007669"/>
    <property type="project" value="InterPro"/>
</dbReference>
<dbReference type="Proteomes" id="UP000193920">
    <property type="component" value="Unassembled WGS sequence"/>
</dbReference>
<gene>
    <name evidence="8" type="ORF">LY90DRAFT_673806</name>
</gene>
<evidence type="ECO:0000313" key="8">
    <source>
        <dbReference type="EMBL" id="ORY30655.1"/>
    </source>
</evidence>
<dbReference type="EMBL" id="MCOG01000173">
    <property type="protein sequence ID" value="ORY30655.1"/>
    <property type="molecule type" value="Genomic_DNA"/>
</dbReference>
<evidence type="ECO:0000256" key="6">
    <source>
        <dbReference type="SAM" id="Phobius"/>
    </source>
</evidence>
<evidence type="ECO:0000256" key="5">
    <source>
        <dbReference type="ARBA" id="ARBA00023180"/>
    </source>
</evidence>
<keyword evidence="9" id="KW-1185">Reference proteome</keyword>
<dbReference type="GO" id="GO:0016020">
    <property type="term" value="C:membrane"/>
    <property type="evidence" value="ECO:0007669"/>
    <property type="project" value="UniProtKB-SubCell"/>
</dbReference>
<feature type="transmembrane region" description="Helical" evidence="6">
    <location>
        <begin position="578"/>
        <end position="602"/>
    </location>
</feature>
<comment type="subcellular location">
    <subcellularLocation>
        <location evidence="1">Membrane</location>
        <topology evidence="1">Multi-pass membrane protein</topology>
    </subcellularLocation>
</comment>
<keyword evidence="4 6" id="KW-0472">Membrane</keyword>
<dbReference type="Gene3D" id="3.40.190.10">
    <property type="entry name" value="Periplasmic binding protein-like II"/>
    <property type="match status" value="1"/>
</dbReference>
<organism evidence="8 9">
    <name type="scientific">Neocallimastix californiae</name>
    <dbReference type="NCBI Taxonomy" id="1754190"/>
    <lineage>
        <taxon>Eukaryota</taxon>
        <taxon>Fungi</taxon>
        <taxon>Fungi incertae sedis</taxon>
        <taxon>Chytridiomycota</taxon>
        <taxon>Chytridiomycota incertae sedis</taxon>
        <taxon>Neocallimastigomycetes</taxon>
        <taxon>Neocallimastigales</taxon>
        <taxon>Neocallimastigaceae</taxon>
        <taxon>Neocallimastix</taxon>
    </lineage>
</organism>
<feature type="transmembrane region" description="Helical" evidence="6">
    <location>
        <begin position="658"/>
        <end position="679"/>
    </location>
</feature>
<evidence type="ECO:0000256" key="1">
    <source>
        <dbReference type="ARBA" id="ARBA00004141"/>
    </source>
</evidence>
<evidence type="ECO:0000313" key="9">
    <source>
        <dbReference type="Proteomes" id="UP000193920"/>
    </source>
</evidence>
<evidence type="ECO:0000256" key="2">
    <source>
        <dbReference type="ARBA" id="ARBA00022692"/>
    </source>
</evidence>